<dbReference type="FunFam" id="1.10.287.810:FF:000002">
    <property type="entry name" value="Mitochondrial import inner membrane translocase subunit tim10"/>
    <property type="match status" value="1"/>
</dbReference>
<dbReference type="HOGENOM" id="CLU_162151_2_0_1"/>
<evidence type="ECO:0000256" key="11">
    <source>
        <dbReference type="ARBA" id="ARBA00023157"/>
    </source>
</evidence>
<evidence type="ECO:0000256" key="9">
    <source>
        <dbReference type="ARBA" id="ARBA00023128"/>
    </source>
</evidence>
<evidence type="ECO:0000256" key="3">
    <source>
        <dbReference type="ARBA" id="ARBA00022448"/>
    </source>
</evidence>
<dbReference type="KEGG" id="hro:HELRODRAFT_75788"/>
<keyword evidence="8 14" id="KW-0811">Translocation</keyword>
<keyword evidence="7 14" id="KW-0653">Protein transport</keyword>
<evidence type="ECO:0000256" key="6">
    <source>
        <dbReference type="ARBA" id="ARBA00022833"/>
    </source>
</evidence>
<keyword evidence="6" id="KW-0862">Zinc</keyword>
<dbReference type="GO" id="GO:0045039">
    <property type="term" value="P:protein insertion into mitochondrial inner membrane"/>
    <property type="evidence" value="ECO:0000318"/>
    <property type="project" value="GO_Central"/>
</dbReference>
<dbReference type="InterPro" id="IPR004217">
    <property type="entry name" value="Tim10-like"/>
</dbReference>
<dbReference type="GO" id="GO:0005743">
    <property type="term" value="C:mitochondrial inner membrane"/>
    <property type="evidence" value="ECO:0000318"/>
    <property type="project" value="GO_Central"/>
</dbReference>
<dbReference type="GeneID" id="20215200"/>
<dbReference type="OMA" id="VGENMQK"/>
<dbReference type="PANTHER" id="PTHR11038">
    <property type="entry name" value="MITOCHONDRIAL IMPORT INNER MEMBRANE TRANSLOCASE SUBUNIT TIM10"/>
    <property type="match status" value="1"/>
</dbReference>
<gene>
    <name evidence="17" type="primary">20215200</name>
    <name evidence="16" type="ORF">HELRODRAFT_75788</name>
</gene>
<dbReference type="GO" id="GO:0046872">
    <property type="term" value="F:metal ion binding"/>
    <property type="evidence" value="ECO:0007669"/>
    <property type="project" value="UniProtKB-KW"/>
</dbReference>
<dbReference type="GO" id="GO:0015031">
    <property type="term" value="P:protein transport"/>
    <property type="evidence" value="ECO:0007669"/>
    <property type="project" value="UniProtKB-KW"/>
</dbReference>
<comment type="domain">
    <text evidence="14">The twin CX3C motif contains 4 conserved Cys residues that form 2 disulfide bonds in the mitochondrial intermembrane space.</text>
</comment>
<evidence type="ECO:0000256" key="7">
    <source>
        <dbReference type="ARBA" id="ARBA00022927"/>
    </source>
</evidence>
<evidence type="ECO:0000256" key="13">
    <source>
        <dbReference type="ARBA" id="ARBA00025311"/>
    </source>
</evidence>
<evidence type="ECO:0000259" key="15">
    <source>
        <dbReference type="Pfam" id="PF02953"/>
    </source>
</evidence>
<dbReference type="eggNOG" id="KOG3480">
    <property type="taxonomic scope" value="Eukaryota"/>
</dbReference>
<dbReference type="EMBL" id="AMQM01003500">
    <property type="status" value="NOT_ANNOTATED_CDS"/>
    <property type="molecule type" value="Genomic_DNA"/>
</dbReference>
<evidence type="ECO:0000256" key="2">
    <source>
        <dbReference type="ARBA" id="ARBA00006720"/>
    </source>
</evidence>
<dbReference type="EnsemblMetazoa" id="HelroT75788">
    <property type="protein sequence ID" value="HelroP75788"/>
    <property type="gene ID" value="HelroG75788"/>
</dbReference>
<keyword evidence="12 14" id="KW-0143">Chaperone</keyword>
<dbReference type="SUPFAM" id="SSF144122">
    <property type="entry name" value="Tim10-like"/>
    <property type="match status" value="1"/>
</dbReference>
<evidence type="ECO:0000256" key="14">
    <source>
        <dbReference type="RuleBase" id="RU367043"/>
    </source>
</evidence>
<dbReference type="Pfam" id="PF02953">
    <property type="entry name" value="zf-Tim10_DDP"/>
    <property type="match status" value="1"/>
</dbReference>
<evidence type="ECO:0000256" key="4">
    <source>
        <dbReference type="ARBA" id="ARBA00022723"/>
    </source>
</evidence>
<comment type="function">
    <text evidence="14">Mitochondrial intermembrane chaperone that participates in the import and insertion of some multi-pass transmembrane proteins into the mitochondrial inner membrane. Also required for the transfer of beta-barrel precursors from the TOM complex to the sorting and assembly machinery (SAM complex) of the outer membrane. Acts as a chaperone-like protein that protects the hydrophobic precursors from aggregation and guide them through the mitochondrial intermembrane space.</text>
</comment>
<dbReference type="AlphaFoldDB" id="T1G2A2"/>
<evidence type="ECO:0000256" key="1">
    <source>
        <dbReference type="ARBA" id="ARBA00004137"/>
    </source>
</evidence>
<protein>
    <recommendedName>
        <fullName evidence="14">Mitochondrial import inner membrane translocase subunit</fullName>
    </recommendedName>
</protein>
<dbReference type="OrthoDB" id="274922at2759"/>
<evidence type="ECO:0000256" key="12">
    <source>
        <dbReference type="ARBA" id="ARBA00023186"/>
    </source>
</evidence>
<reference evidence="18" key="1">
    <citation type="submission" date="2012-12" db="EMBL/GenBank/DDBJ databases">
        <authorList>
            <person name="Hellsten U."/>
            <person name="Grimwood J."/>
            <person name="Chapman J.A."/>
            <person name="Shapiro H."/>
            <person name="Aerts A."/>
            <person name="Otillar R.P."/>
            <person name="Terry A.Y."/>
            <person name="Boore J.L."/>
            <person name="Simakov O."/>
            <person name="Marletaz F."/>
            <person name="Cho S.-J."/>
            <person name="Edsinger-Gonzales E."/>
            <person name="Havlak P."/>
            <person name="Kuo D.-H."/>
            <person name="Larsson T."/>
            <person name="Lv J."/>
            <person name="Arendt D."/>
            <person name="Savage R."/>
            <person name="Osoegawa K."/>
            <person name="de Jong P."/>
            <person name="Lindberg D.R."/>
            <person name="Seaver E.C."/>
            <person name="Weisblat D.A."/>
            <person name="Putnam N.H."/>
            <person name="Grigoriev I.V."/>
            <person name="Rokhsar D.S."/>
        </authorList>
    </citation>
    <scope>NUCLEOTIDE SEQUENCE</scope>
</reference>
<evidence type="ECO:0000256" key="8">
    <source>
        <dbReference type="ARBA" id="ARBA00023010"/>
    </source>
</evidence>
<comment type="subunit">
    <text evidence="14">Heterohexamer.</text>
</comment>
<keyword evidence="3 14" id="KW-0813">Transport</keyword>
<dbReference type="InParanoid" id="T1G2A2"/>
<dbReference type="InterPro" id="IPR035427">
    <property type="entry name" value="Tim10-like_dom_sf"/>
</dbReference>
<dbReference type="EMBL" id="KB096183">
    <property type="protein sequence ID" value="ESO07727.1"/>
    <property type="molecule type" value="Genomic_DNA"/>
</dbReference>
<evidence type="ECO:0000313" key="17">
    <source>
        <dbReference type="EnsemblMetazoa" id="HelroP75788"/>
    </source>
</evidence>
<keyword evidence="5 14" id="KW-0999">Mitochondrion inner membrane</keyword>
<sequence>MANLTSEQQMKLLSDVEMEMMADMYNRMMNACQKKCVPPKYKESDLSKGEAVCLDRCVAKYLEVHERIGKKLTSLSIQDNENAQKMQSTALKFK</sequence>
<evidence type="ECO:0000313" key="16">
    <source>
        <dbReference type="EMBL" id="ESO07727.1"/>
    </source>
</evidence>
<accession>T1G2A2</accession>
<evidence type="ECO:0000256" key="5">
    <source>
        <dbReference type="ARBA" id="ARBA00022792"/>
    </source>
</evidence>
<dbReference type="Gene3D" id="1.10.287.810">
    <property type="entry name" value="Mitochondrial import inner membrane translocase subunit tim13 like domains"/>
    <property type="match status" value="1"/>
</dbReference>
<dbReference type="RefSeq" id="XP_009014338.1">
    <property type="nucleotide sequence ID" value="XM_009016090.1"/>
</dbReference>
<name>T1G2A2_HELRO</name>
<keyword evidence="9 14" id="KW-0496">Mitochondrion</keyword>
<reference evidence="17" key="3">
    <citation type="submission" date="2015-06" db="UniProtKB">
        <authorList>
            <consortium name="EnsemblMetazoa"/>
        </authorList>
    </citation>
    <scope>IDENTIFICATION</scope>
</reference>
<evidence type="ECO:0000256" key="10">
    <source>
        <dbReference type="ARBA" id="ARBA00023136"/>
    </source>
</evidence>
<dbReference type="CTD" id="20215200"/>
<organism evidence="17 18">
    <name type="scientific">Helobdella robusta</name>
    <name type="common">Californian leech</name>
    <dbReference type="NCBI Taxonomy" id="6412"/>
    <lineage>
        <taxon>Eukaryota</taxon>
        <taxon>Metazoa</taxon>
        <taxon>Spiralia</taxon>
        <taxon>Lophotrochozoa</taxon>
        <taxon>Annelida</taxon>
        <taxon>Clitellata</taxon>
        <taxon>Hirudinea</taxon>
        <taxon>Rhynchobdellida</taxon>
        <taxon>Glossiphoniidae</taxon>
        <taxon>Helobdella</taxon>
    </lineage>
</organism>
<dbReference type="PANTHER" id="PTHR11038:SF16">
    <property type="entry name" value="MITOCHONDRIAL IMPORT INNER MEMBRANE TRANSLOCASE SUBUNIT TIM10"/>
    <property type="match status" value="1"/>
</dbReference>
<feature type="domain" description="Tim10-like" evidence="15">
    <location>
        <begin position="14"/>
        <end position="73"/>
    </location>
</feature>
<keyword evidence="4" id="KW-0479">Metal-binding</keyword>
<keyword evidence="18" id="KW-1185">Reference proteome</keyword>
<comment type="subcellular location">
    <subcellularLocation>
        <location evidence="1 14">Mitochondrion inner membrane</location>
        <topology evidence="1 14">Peripheral membrane protein</topology>
        <orientation evidence="1 14">Intermembrane side</orientation>
    </subcellularLocation>
</comment>
<dbReference type="FunCoup" id="T1G2A2">
    <property type="interactions" value="1403"/>
</dbReference>
<reference evidence="16 18" key="2">
    <citation type="journal article" date="2013" name="Nature">
        <title>Insights into bilaterian evolution from three spiralian genomes.</title>
        <authorList>
            <person name="Simakov O."/>
            <person name="Marletaz F."/>
            <person name="Cho S.J."/>
            <person name="Edsinger-Gonzales E."/>
            <person name="Havlak P."/>
            <person name="Hellsten U."/>
            <person name="Kuo D.H."/>
            <person name="Larsson T."/>
            <person name="Lv J."/>
            <person name="Arendt D."/>
            <person name="Savage R."/>
            <person name="Osoegawa K."/>
            <person name="de Jong P."/>
            <person name="Grimwood J."/>
            <person name="Chapman J.A."/>
            <person name="Shapiro H."/>
            <person name="Aerts A."/>
            <person name="Otillar R.P."/>
            <person name="Terry A.Y."/>
            <person name="Boore J.L."/>
            <person name="Grigoriev I.V."/>
            <person name="Lindberg D.R."/>
            <person name="Seaver E.C."/>
            <person name="Weisblat D.A."/>
            <person name="Putnam N.H."/>
            <person name="Rokhsar D.S."/>
        </authorList>
    </citation>
    <scope>NUCLEOTIDE SEQUENCE</scope>
</reference>
<evidence type="ECO:0000313" key="18">
    <source>
        <dbReference type="Proteomes" id="UP000015101"/>
    </source>
</evidence>
<keyword evidence="10" id="KW-0472">Membrane</keyword>
<proteinExistence type="inferred from homology"/>
<comment type="similarity">
    <text evidence="2 14">Belongs to the small Tim family.</text>
</comment>
<dbReference type="STRING" id="6412.T1G2A2"/>
<dbReference type="Proteomes" id="UP000015101">
    <property type="component" value="Unassembled WGS sequence"/>
</dbReference>
<keyword evidence="11 14" id="KW-1015">Disulfide bond</keyword>
<comment type="function">
    <text evidence="13">Mitochondrial intermembrane chaperone that participates in the import and insertion of multi-pass transmembrane proteins into the mitochondrial inner membrane. May also be required for the transfer of beta-barrel precursors from the TOM complex to the sorting and assembly machinery (SAM complex) of the outer membrane. Acts as a chaperone-like protein that protects the hydrophobic precursors from aggregation and guide them through the mitochondrial intermembrane space.</text>
</comment>